<dbReference type="EMBL" id="JAMWBK010000003">
    <property type="protein sequence ID" value="KAJ8906822.1"/>
    <property type="molecule type" value="Genomic_DNA"/>
</dbReference>
<keyword evidence="7" id="KW-0067">ATP-binding</keyword>
<feature type="transmembrane region" description="Helical" evidence="10">
    <location>
        <begin position="603"/>
        <end position="625"/>
    </location>
</feature>
<dbReference type="GO" id="GO:0016887">
    <property type="term" value="F:ATP hydrolysis activity"/>
    <property type="evidence" value="ECO:0007669"/>
    <property type="project" value="InterPro"/>
</dbReference>
<dbReference type="InterPro" id="IPR027417">
    <property type="entry name" value="P-loop_NTPase"/>
</dbReference>
<feature type="transmembrane region" description="Helical" evidence="10">
    <location>
        <begin position="701"/>
        <end position="724"/>
    </location>
</feature>
<feature type="transmembrane region" description="Helical" evidence="10">
    <location>
        <begin position="1168"/>
        <end position="1186"/>
    </location>
</feature>
<dbReference type="InterPro" id="IPR017871">
    <property type="entry name" value="ABC_transporter-like_CS"/>
</dbReference>
<evidence type="ECO:0000256" key="8">
    <source>
        <dbReference type="ARBA" id="ARBA00022989"/>
    </source>
</evidence>
<feature type="transmembrane region" description="Helical" evidence="10">
    <location>
        <begin position="1136"/>
        <end position="1156"/>
    </location>
</feature>
<feature type="transmembrane region" description="Helical" evidence="10">
    <location>
        <begin position="1110"/>
        <end position="1130"/>
    </location>
</feature>
<dbReference type="PROSITE" id="PS00211">
    <property type="entry name" value="ABC_TRANSPORTER_1"/>
    <property type="match status" value="1"/>
</dbReference>
<feature type="transmembrane region" description="Helical" evidence="10">
    <location>
        <begin position="1219"/>
        <end position="1241"/>
    </location>
</feature>
<keyword evidence="6" id="KW-0547">Nucleotide-binding</keyword>
<evidence type="ECO:0000256" key="7">
    <source>
        <dbReference type="ARBA" id="ARBA00022840"/>
    </source>
</evidence>
<feature type="domain" description="ABC transporter" evidence="11">
    <location>
        <begin position="109"/>
        <end position="358"/>
    </location>
</feature>
<comment type="similarity">
    <text evidence="2">Belongs to the ABC transporter superfamily. ABCG family. PDR (TC 3.A.1.205) subfamily.</text>
</comment>
<dbReference type="InterPro" id="IPR034003">
    <property type="entry name" value="ABCG_PDR_2"/>
</dbReference>
<dbReference type="Pfam" id="PF01061">
    <property type="entry name" value="ABC2_membrane"/>
    <property type="match status" value="2"/>
</dbReference>
<feature type="transmembrane region" description="Helical" evidence="10">
    <location>
        <begin position="1371"/>
        <end position="1392"/>
    </location>
</feature>
<dbReference type="InterPro" id="IPR013525">
    <property type="entry name" value="ABC2_TM"/>
</dbReference>
<evidence type="ECO:0000256" key="6">
    <source>
        <dbReference type="ARBA" id="ARBA00022741"/>
    </source>
</evidence>
<protein>
    <recommendedName>
        <fullName evidence="3">Probable ATP-dependent transporter ycf16</fullName>
    </recommendedName>
</protein>
<feature type="transmembrane region" description="Helical" evidence="10">
    <location>
        <begin position="460"/>
        <end position="481"/>
    </location>
</feature>
<evidence type="ECO:0000313" key="12">
    <source>
        <dbReference type="EMBL" id="KAJ8906822.1"/>
    </source>
</evidence>
<feature type="transmembrane region" description="Helical" evidence="10">
    <location>
        <begin position="493"/>
        <end position="517"/>
    </location>
</feature>
<comment type="caution">
    <text evidence="12">The sequence shown here is derived from an EMBL/GenBank/DDBJ whole genome shotgun (WGS) entry which is preliminary data.</text>
</comment>
<dbReference type="PANTHER" id="PTHR19241">
    <property type="entry name" value="ATP-BINDING CASSETTE TRANSPORTER"/>
    <property type="match status" value="1"/>
</dbReference>
<dbReference type="Proteomes" id="UP001157974">
    <property type="component" value="Unassembled WGS sequence"/>
</dbReference>
<dbReference type="GO" id="GO:0140359">
    <property type="term" value="F:ABC-type transporter activity"/>
    <property type="evidence" value="ECO:0007669"/>
    <property type="project" value="InterPro"/>
</dbReference>
<keyword evidence="9 10" id="KW-0472">Membrane</keyword>
<dbReference type="SUPFAM" id="SSF52540">
    <property type="entry name" value="P-loop containing nucleoside triphosphate hydrolases"/>
    <property type="match status" value="2"/>
</dbReference>
<keyword evidence="8 10" id="KW-1133">Transmembrane helix</keyword>
<dbReference type="SMART" id="SM00382">
    <property type="entry name" value="AAA"/>
    <property type="match status" value="2"/>
</dbReference>
<evidence type="ECO:0000259" key="11">
    <source>
        <dbReference type="PROSITE" id="PS50893"/>
    </source>
</evidence>
<name>A0AAV8V0R6_9RHOD</name>
<dbReference type="GO" id="GO:0005524">
    <property type="term" value="F:ATP binding"/>
    <property type="evidence" value="ECO:0007669"/>
    <property type="project" value="UniProtKB-KW"/>
</dbReference>
<evidence type="ECO:0000313" key="13">
    <source>
        <dbReference type="Proteomes" id="UP001157974"/>
    </source>
</evidence>
<keyword evidence="13" id="KW-1185">Reference proteome</keyword>
<feature type="transmembrane region" description="Helical" evidence="10">
    <location>
        <begin position="1192"/>
        <end position="1212"/>
    </location>
</feature>
<proteinExistence type="inferred from homology"/>
<dbReference type="InterPro" id="IPR003593">
    <property type="entry name" value="AAA+_ATPase"/>
</dbReference>
<dbReference type="PROSITE" id="PS50893">
    <property type="entry name" value="ABC_TRANSPORTER_2"/>
    <property type="match status" value="2"/>
</dbReference>
<feature type="domain" description="ABC transporter" evidence="11">
    <location>
        <begin position="767"/>
        <end position="1012"/>
    </location>
</feature>
<evidence type="ECO:0000256" key="5">
    <source>
        <dbReference type="ARBA" id="ARBA00022692"/>
    </source>
</evidence>
<dbReference type="Pfam" id="PF19055">
    <property type="entry name" value="ABC2_membrane_7"/>
    <property type="match status" value="1"/>
</dbReference>
<evidence type="ECO:0000256" key="2">
    <source>
        <dbReference type="ARBA" id="ARBA00006012"/>
    </source>
</evidence>
<feature type="transmembrane region" description="Helical" evidence="10">
    <location>
        <begin position="1247"/>
        <end position="1267"/>
    </location>
</feature>
<dbReference type="FunFam" id="3.40.50.300:FF:000054">
    <property type="entry name" value="ABC multidrug transporter atrF"/>
    <property type="match status" value="1"/>
</dbReference>
<dbReference type="InterPro" id="IPR003439">
    <property type="entry name" value="ABC_transporter-like_ATP-bd"/>
</dbReference>
<evidence type="ECO:0000256" key="4">
    <source>
        <dbReference type="ARBA" id="ARBA00022448"/>
    </source>
</evidence>
<evidence type="ECO:0000256" key="10">
    <source>
        <dbReference type="SAM" id="Phobius"/>
    </source>
</evidence>
<feature type="transmembrane region" description="Helical" evidence="10">
    <location>
        <begin position="575"/>
        <end position="596"/>
    </location>
</feature>
<evidence type="ECO:0000256" key="3">
    <source>
        <dbReference type="ARBA" id="ARBA00014334"/>
    </source>
</evidence>
<evidence type="ECO:0000256" key="9">
    <source>
        <dbReference type="ARBA" id="ARBA00023136"/>
    </source>
</evidence>
<keyword evidence="5 10" id="KW-0812">Transmembrane</keyword>
<accession>A0AAV8V0R6</accession>
<comment type="subcellular location">
    <subcellularLocation>
        <location evidence="1">Membrane</location>
        <topology evidence="1">Multi-pass membrane protein</topology>
    </subcellularLocation>
</comment>
<feature type="transmembrane region" description="Helical" evidence="10">
    <location>
        <begin position="538"/>
        <end position="563"/>
    </location>
</feature>
<gene>
    <name evidence="12" type="ORF">NDN08_003308</name>
</gene>
<organism evidence="12 13">
    <name type="scientific">Rhodosorus marinus</name>
    <dbReference type="NCBI Taxonomy" id="101924"/>
    <lineage>
        <taxon>Eukaryota</taxon>
        <taxon>Rhodophyta</taxon>
        <taxon>Stylonematophyceae</taxon>
        <taxon>Stylonematales</taxon>
        <taxon>Stylonemataceae</taxon>
        <taxon>Rhodosorus</taxon>
    </lineage>
</organism>
<sequence length="1400" mass="156551">MDCLAGGWCDSIARFAEGKSFALLRERREAVEEHFGSWYKEPMYDPCKPEFDTAKSHQMFYDILTMFTGHEMGGYRVTWNEIGAEVPFTEKFGHSTVGKRLIAPFLMAGKTVSCTKDEKRSKSILSGVSGYLEPNEMVLIQAPPGAGTTTMLNLLSGVTNLYESVEGEVLINGDDIWEESNRRLYAHSMLRVRQEDAHYPVMTVRETLEFAAKCGIPDFLPFAKVIRRNRVELITSFLGINHTLDTAVGDAALRGVSGGERKRVTIAEILCGSMGSLVFFDNISKGLDAATTLDIVRGVRRVAKAFDMTVFMALQQPGNETFEQFDKVCVLDSGKCIYYGPREKVEGYFGEIGFERPPVRSMADFLLTVSDPNISESVNMKNFEGKELNTVDEFEEAFRNSELYTDIREKIAEGLHGTTGKHSKVDEIARKFFGRECLQTRTRQFGILLKRSMRLTWSKSAVITEFVTKLLIALVGGTVFFDLPLTQRGAYERAGVLFLAVVAFVLSAAQGVTNKFAGNPIFLKQRAAHFYHAAPFQLAGIFDALALNVLVSLLFSIVLYVLVGFNMNESFIRFGYFYFMIVTFQFTMELLVRLFSVACPNPVVAIISVSVTNVVFMIFSGYFFALPDAQPWLSWIGWISPVQWAFRGLAYNEFAGLTFVCTEDELLPWNPLIPDAYKICTISTGDEYIWDRFLYPVGAPWATYSLVILWVLSLAMLLSIVLLARGTRYRGKPLLSQKAKPTDLGAEAIDVSLAEDETRVGIREAHFTWKDVTYSVPIGRNNRKELLHQVCGYALPGRLCALMGASGAGKTTLMDVLARRKTKGTMSGEVLVNGYPQDSLFGRVSGYVEQMDIHMSKTTVREAIGFSARLRLPEETRDEEREELIEKTIDVLELREIQHEIVGIPGAAIGLSSEQRKRLTIAVELVVRPSILFLDEPTSGLDSRGALKVVKAMRRVSDTGVAVLCTIHQPSQEVFSCFDSLMLLQNGGKVAYFGDLGENASQMITYFEKNGGDPIDPKLNPADYMLDQIGAGTTAREEQRDWHKIWLLSPESKELMGRLEQTESGKPAIVPDEAPRIKFDHMFSTSFRVQFVANLKRFLTIYWRAPEYNFTRFITAVFQAMLLGLSFFQVPNSQAGYLTLIAAAFLSGMASLMNIGSSVGNVIGDRITFYRESAAGAYSALAYYLPLLIADAPFTLIINCIFAVLFFFLIGFQASAFGYFLVIGSIYALWAIATGSMFGAISPTEQIGLMLVPLSNSLLNLFAGFLIPPTSIPWYYIWLYWINPIGYYLSGIMKAVFTGTEFVCEPNEFYTFPFPGNDNATYPFPNCESIPSISEYQTVTVNATYSECQFCPITNGEQLLHMYGVPEYDKWISVAALVGFTCFSWIVGYLGFKHLRYMSR</sequence>
<dbReference type="InterPro" id="IPR043926">
    <property type="entry name" value="ABCG_dom"/>
</dbReference>
<feature type="transmembrane region" description="Helical" evidence="10">
    <location>
        <begin position="1274"/>
        <end position="1293"/>
    </location>
</feature>
<dbReference type="CDD" id="cd03232">
    <property type="entry name" value="ABCG_PDR_domain2"/>
    <property type="match status" value="1"/>
</dbReference>
<dbReference type="Pfam" id="PF00005">
    <property type="entry name" value="ABC_tran"/>
    <property type="match status" value="2"/>
</dbReference>
<dbReference type="Gene3D" id="3.40.50.300">
    <property type="entry name" value="P-loop containing nucleotide triphosphate hydrolases"/>
    <property type="match status" value="2"/>
</dbReference>
<keyword evidence="4" id="KW-0813">Transport</keyword>
<evidence type="ECO:0000256" key="1">
    <source>
        <dbReference type="ARBA" id="ARBA00004141"/>
    </source>
</evidence>
<dbReference type="GO" id="GO:0016020">
    <property type="term" value="C:membrane"/>
    <property type="evidence" value="ECO:0007669"/>
    <property type="project" value="UniProtKB-SubCell"/>
</dbReference>
<reference evidence="12 13" key="1">
    <citation type="journal article" date="2023" name="Nat. Commun.">
        <title>Origin of minicircular mitochondrial genomes in red algae.</title>
        <authorList>
            <person name="Lee Y."/>
            <person name="Cho C.H."/>
            <person name="Lee Y.M."/>
            <person name="Park S.I."/>
            <person name="Yang J.H."/>
            <person name="West J.A."/>
            <person name="Bhattacharya D."/>
            <person name="Yoon H.S."/>
        </authorList>
    </citation>
    <scope>NUCLEOTIDE SEQUENCE [LARGE SCALE GENOMIC DNA]</scope>
    <source>
        <strain evidence="12 13">CCMP1338</strain>
        <tissue evidence="12">Whole cell</tissue>
    </source>
</reference>